<accession>A0A699JEU0</accession>
<proteinExistence type="predicted"/>
<evidence type="ECO:0000313" key="2">
    <source>
        <dbReference type="EMBL" id="GFA28180.1"/>
    </source>
</evidence>
<protein>
    <submittedName>
        <fullName evidence="2">Uncharacterized protein</fullName>
    </submittedName>
</protein>
<comment type="caution">
    <text evidence="2">The sequence shown here is derived from an EMBL/GenBank/DDBJ whole genome shotgun (WGS) entry which is preliminary data.</text>
</comment>
<name>A0A699JEU0_TANCI</name>
<dbReference type="EMBL" id="BKCJ010397719">
    <property type="protein sequence ID" value="GFA28180.1"/>
    <property type="molecule type" value="Genomic_DNA"/>
</dbReference>
<feature type="region of interest" description="Disordered" evidence="1">
    <location>
        <begin position="234"/>
        <end position="253"/>
    </location>
</feature>
<gene>
    <name evidence="2" type="ORF">Tci_600152</name>
</gene>
<reference evidence="2" key="1">
    <citation type="journal article" date="2019" name="Sci. Rep.">
        <title>Draft genome of Tanacetum cinerariifolium, the natural source of mosquito coil.</title>
        <authorList>
            <person name="Yamashiro T."/>
            <person name="Shiraishi A."/>
            <person name="Satake H."/>
            <person name="Nakayama K."/>
        </authorList>
    </citation>
    <scope>NUCLEOTIDE SEQUENCE</scope>
</reference>
<organism evidence="2">
    <name type="scientific">Tanacetum cinerariifolium</name>
    <name type="common">Dalmatian daisy</name>
    <name type="synonym">Chrysanthemum cinerariifolium</name>
    <dbReference type="NCBI Taxonomy" id="118510"/>
    <lineage>
        <taxon>Eukaryota</taxon>
        <taxon>Viridiplantae</taxon>
        <taxon>Streptophyta</taxon>
        <taxon>Embryophyta</taxon>
        <taxon>Tracheophyta</taxon>
        <taxon>Spermatophyta</taxon>
        <taxon>Magnoliopsida</taxon>
        <taxon>eudicotyledons</taxon>
        <taxon>Gunneridae</taxon>
        <taxon>Pentapetalae</taxon>
        <taxon>asterids</taxon>
        <taxon>campanulids</taxon>
        <taxon>Asterales</taxon>
        <taxon>Asteraceae</taxon>
        <taxon>Asteroideae</taxon>
        <taxon>Anthemideae</taxon>
        <taxon>Anthemidinae</taxon>
        <taxon>Tanacetum</taxon>
    </lineage>
</organism>
<evidence type="ECO:0000256" key="1">
    <source>
        <dbReference type="SAM" id="MobiDB-lite"/>
    </source>
</evidence>
<feature type="non-terminal residue" evidence="2">
    <location>
        <position position="1"/>
    </location>
</feature>
<sequence>LMIAKDGRCFVDTSKVTTGTACLLNEAIFEGLARMGAKTTAWNEFSSTMVSAIICLADNQKFNFSNLQEHVLDLQEAKDAQAKEIAALKKKEDASKQGRMIKEIDQNVEIALEDETQGITNDDEMFRVDDLAREEVVIKTTTGVKDSVAPTTYVTEDEVIMAQALAALKSTKPKVVVQEQETSTTIIVAAKTVTTAVLTPRAKGKAKMIEPEVPIQKKDQMRIDEECARKLEAEKQEAARLSRAQQDEKANNS</sequence>
<dbReference type="AlphaFoldDB" id="A0A699JEU0"/>